<dbReference type="AlphaFoldDB" id="A0A6I4SX98"/>
<sequence length="588" mass="62918">MTLWMPPVRDTMFVLDDLLDLPGNEQLPQLAALDRETIEAIVTEAGKFCADVVAPLNPVADREGCTRHDDGTVTTPSGFRAAYDQLVAAGWVTLAQPEEYGGQGMPHVLLAVIEEYLNSACAGFMMYPGILPGAVSTVQSTATDHLKDVYLPKMVSGEWLATMALTEAHAGTDLGLMRTKAVPRGNGTYAISGQKIFISGGEHDLTENIVHLVLARVPDAPEGSRGISLFLVPKILPDGERNTLSCGSIEHKMGLNGSATCVMNFDEATGWLLGEENLGLAGMFIMMNAARLGVGIQGLAHAENAYQKAAAYALDRKQGRAMGERPDPAAAADPLIVHPDVRRMLMDARAFTEGFRALAAFTALQIDLSHGLEDKAARQQADALASFLTPVIKAFGSDCGFETAVAMQQVFGGHGYVKEWGMEQIVRDARICMIYEGANGVQALDLAGRKLARDGGLVCEAFLGLVEGACAGASEDLRWLSGPLREGVHEARDAARFLLHKVKEDPDVLGAGSYPFLQIIGTIAVGWMWLRMAAVAAKSSDDPFMAAKLVTAWHYAGHALPNCGALRRKVEAGSESLMALAPEQFVRA</sequence>
<evidence type="ECO:0000313" key="12">
    <source>
        <dbReference type="Proteomes" id="UP000433652"/>
    </source>
</evidence>
<dbReference type="InterPro" id="IPR006091">
    <property type="entry name" value="Acyl-CoA_Oxase/DH_mid-dom"/>
</dbReference>
<dbReference type="InterPro" id="IPR046373">
    <property type="entry name" value="Acyl-CoA_Oxase/DH_mid-dom_sf"/>
</dbReference>
<dbReference type="Gene3D" id="1.20.140.10">
    <property type="entry name" value="Butyryl-CoA Dehydrogenase, subunit A, domain 3"/>
    <property type="match status" value="1"/>
</dbReference>
<dbReference type="GO" id="GO:0050660">
    <property type="term" value="F:flavin adenine dinucleotide binding"/>
    <property type="evidence" value="ECO:0007669"/>
    <property type="project" value="InterPro"/>
</dbReference>
<comment type="cofactor">
    <cofactor evidence="1 6">
        <name>FAD</name>
        <dbReference type="ChEBI" id="CHEBI:57692"/>
    </cofactor>
</comment>
<evidence type="ECO:0000313" key="11">
    <source>
        <dbReference type="EMBL" id="MXO59657.1"/>
    </source>
</evidence>
<dbReference type="Proteomes" id="UP000433652">
    <property type="component" value="Unassembled WGS sequence"/>
</dbReference>
<evidence type="ECO:0000259" key="7">
    <source>
        <dbReference type="Pfam" id="PF00441"/>
    </source>
</evidence>
<dbReference type="InterPro" id="IPR009075">
    <property type="entry name" value="AcylCo_DH/oxidase_C"/>
</dbReference>
<dbReference type="PANTHER" id="PTHR42803">
    <property type="entry name" value="ACYL-COA DEHYDROGENASE"/>
    <property type="match status" value="1"/>
</dbReference>
<keyword evidence="12" id="KW-1185">Reference proteome</keyword>
<dbReference type="InterPro" id="IPR036250">
    <property type="entry name" value="AcylCo_DH-like_C"/>
</dbReference>
<feature type="domain" description="Acetyl-CoA dehydrogenase-like C-terminal" evidence="10">
    <location>
        <begin position="463"/>
        <end position="580"/>
    </location>
</feature>
<reference evidence="11 12" key="1">
    <citation type="submission" date="2019-12" db="EMBL/GenBank/DDBJ databases">
        <title>Genomic-based taxomic classification of the family Erythrobacteraceae.</title>
        <authorList>
            <person name="Xu L."/>
        </authorList>
    </citation>
    <scope>NUCLEOTIDE SEQUENCE [LARGE SCALE GENOMIC DNA]</scope>
    <source>
        <strain evidence="11 12">MCCC 1K01500</strain>
    </source>
</reference>
<keyword evidence="4 6" id="KW-0274">FAD</keyword>
<gene>
    <name evidence="11" type="ORF">GRI89_08905</name>
</gene>
<comment type="caution">
    <text evidence="11">The sequence shown here is derived from an EMBL/GenBank/DDBJ whole genome shotgun (WGS) entry which is preliminary data.</text>
</comment>
<protein>
    <submittedName>
        <fullName evidence="11">Acyl-CoA dehydrogenase</fullName>
    </submittedName>
</protein>
<accession>A0A6I4SX98</accession>
<keyword evidence="3 6" id="KW-0285">Flavoprotein</keyword>
<dbReference type="SUPFAM" id="SSF56645">
    <property type="entry name" value="Acyl-CoA dehydrogenase NM domain-like"/>
    <property type="match status" value="1"/>
</dbReference>
<feature type="domain" description="Acyl-CoA dehydrogenase/oxidase N-terminal" evidence="9">
    <location>
        <begin position="36"/>
        <end position="158"/>
    </location>
</feature>
<evidence type="ECO:0000256" key="5">
    <source>
        <dbReference type="ARBA" id="ARBA00023002"/>
    </source>
</evidence>
<dbReference type="PANTHER" id="PTHR42803:SF1">
    <property type="entry name" value="BROAD-SPECIFICITY LINEAR ACYL-COA DEHYDROGENASE FADE5"/>
    <property type="match status" value="1"/>
</dbReference>
<dbReference type="InterPro" id="IPR025878">
    <property type="entry name" value="Acyl-CoA_dh-like_C_dom"/>
</dbReference>
<dbReference type="Pfam" id="PF02770">
    <property type="entry name" value="Acyl-CoA_dh_M"/>
    <property type="match status" value="1"/>
</dbReference>
<dbReference type="InterPro" id="IPR013786">
    <property type="entry name" value="AcylCoA_DH/ox_N"/>
</dbReference>
<evidence type="ECO:0000256" key="1">
    <source>
        <dbReference type="ARBA" id="ARBA00001974"/>
    </source>
</evidence>
<feature type="domain" description="Acyl-CoA dehydrogenase/oxidase C-terminal" evidence="7">
    <location>
        <begin position="286"/>
        <end position="449"/>
    </location>
</feature>
<organism evidence="11 12">
    <name type="scientific">Croceibacterium salegens</name>
    <dbReference type="NCBI Taxonomy" id="1737568"/>
    <lineage>
        <taxon>Bacteria</taxon>
        <taxon>Pseudomonadati</taxon>
        <taxon>Pseudomonadota</taxon>
        <taxon>Alphaproteobacteria</taxon>
        <taxon>Sphingomonadales</taxon>
        <taxon>Erythrobacteraceae</taxon>
        <taxon>Croceibacterium</taxon>
    </lineage>
</organism>
<evidence type="ECO:0000256" key="6">
    <source>
        <dbReference type="RuleBase" id="RU362125"/>
    </source>
</evidence>
<dbReference type="Gene3D" id="1.10.540.10">
    <property type="entry name" value="Acyl-CoA dehydrogenase/oxidase, N-terminal domain"/>
    <property type="match status" value="1"/>
</dbReference>
<dbReference type="SUPFAM" id="SSF47203">
    <property type="entry name" value="Acyl-CoA dehydrogenase C-terminal domain-like"/>
    <property type="match status" value="1"/>
</dbReference>
<dbReference type="Pfam" id="PF00441">
    <property type="entry name" value="Acyl-CoA_dh_1"/>
    <property type="match status" value="1"/>
</dbReference>
<dbReference type="RefSeq" id="WP_159794253.1">
    <property type="nucleotide sequence ID" value="NZ_WTYM01000036.1"/>
</dbReference>
<comment type="similarity">
    <text evidence="2 6">Belongs to the acyl-CoA dehydrogenase family.</text>
</comment>
<evidence type="ECO:0000259" key="8">
    <source>
        <dbReference type="Pfam" id="PF02770"/>
    </source>
</evidence>
<evidence type="ECO:0000256" key="2">
    <source>
        <dbReference type="ARBA" id="ARBA00009347"/>
    </source>
</evidence>
<feature type="domain" description="Acyl-CoA oxidase/dehydrogenase middle" evidence="8">
    <location>
        <begin position="163"/>
        <end position="267"/>
    </location>
</feature>
<proteinExistence type="inferred from homology"/>
<evidence type="ECO:0000256" key="3">
    <source>
        <dbReference type="ARBA" id="ARBA00022630"/>
    </source>
</evidence>
<dbReference type="Pfam" id="PF12806">
    <property type="entry name" value="Acyl-CoA_dh_C"/>
    <property type="match status" value="1"/>
</dbReference>
<dbReference type="InterPro" id="IPR052166">
    <property type="entry name" value="Diverse_Acyl-CoA_DH"/>
</dbReference>
<dbReference type="Pfam" id="PF02771">
    <property type="entry name" value="Acyl-CoA_dh_N"/>
    <property type="match status" value="1"/>
</dbReference>
<evidence type="ECO:0000259" key="9">
    <source>
        <dbReference type="Pfam" id="PF02771"/>
    </source>
</evidence>
<evidence type="ECO:0000259" key="10">
    <source>
        <dbReference type="Pfam" id="PF12806"/>
    </source>
</evidence>
<keyword evidence="5 6" id="KW-0560">Oxidoreductase</keyword>
<dbReference type="GO" id="GO:0016627">
    <property type="term" value="F:oxidoreductase activity, acting on the CH-CH group of donors"/>
    <property type="evidence" value="ECO:0007669"/>
    <property type="project" value="InterPro"/>
</dbReference>
<dbReference type="InterPro" id="IPR037069">
    <property type="entry name" value="AcylCoA_DH/ox_N_sf"/>
</dbReference>
<name>A0A6I4SX98_9SPHN</name>
<dbReference type="InterPro" id="IPR009100">
    <property type="entry name" value="AcylCoA_DH/oxidase_NM_dom_sf"/>
</dbReference>
<dbReference type="Gene3D" id="2.40.110.10">
    <property type="entry name" value="Butyryl-CoA Dehydrogenase, subunit A, domain 2"/>
    <property type="match status" value="1"/>
</dbReference>
<dbReference type="EMBL" id="WTYM01000036">
    <property type="protein sequence ID" value="MXO59657.1"/>
    <property type="molecule type" value="Genomic_DNA"/>
</dbReference>
<evidence type="ECO:0000256" key="4">
    <source>
        <dbReference type="ARBA" id="ARBA00022827"/>
    </source>
</evidence>
<dbReference type="OrthoDB" id="9807883at2"/>